<protein>
    <recommendedName>
        <fullName evidence="3">Zeta toxin domain-containing protein</fullName>
    </recommendedName>
</protein>
<keyword evidence="1" id="KW-0547">Nucleotide-binding</keyword>
<dbReference type="OrthoDB" id="10494466at2759"/>
<evidence type="ECO:0000313" key="4">
    <source>
        <dbReference type="EMBL" id="KAF4681611.1"/>
    </source>
</evidence>
<dbReference type="SUPFAM" id="SSF52540">
    <property type="entry name" value="P-loop containing nucleoside triphosphate hydrolases"/>
    <property type="match status" value="1"/>
</dbReference>
<sequence length="113" mass="12545">MPAATTLDEDQASALEHILNRVRDDPKGPAYFFLTGHPGAGKTRLAKAAIQALDSQYDIIVLTWNALSARNIVRYSRRQCIHEMCKNIAGTNGEVYQNRQKEADSLNECLLGN</sequence>
<dbReference type="GO" id="GO:0005524">
    <property type="term" value="F:ATP binding"/>
    <property type="evidence" value="ECO:0007669"/>
    <property type="project" value="UniProtKB-KW"/>
</dbReference>
<gene>
    <name evidence="4" type="ORF">FOZ60_011912</name>
</gene>
<evidence type="ECO:0000256" key="1">
    <source>
        <dbReference type="ARBA" id="ARBA00022741"/>
    </source>
</evidence>
<name>A0A7J6NF46_PEROL</name>
<feature type="domain" description="Zeta toxin" evidence="3">
    <location>
        <begin position="24"/>
        <end position="63"/>
    </location>
</feature>
<accession>A0A7J6NF46</accession>
<dbReference type="GO" id="GO:0016301">
    <property type="term" value="F:kinase activity"/>
    <property type="evidence" value="ECO:0007669"/>
    <property type="project" value="InterPro"/>
</dbReference>
<evidence type="ECO:0000259" key="3">
    <source>
        <dbReference type="Pfam" id="PF06414"/>
    </source>
</evidence>
<dbReference type="InterPro" id="IPR027417">
    <property type="entry name" value="P-loop_NTPase"/>
</dbReference>
<organism evidence="4 5">
    <name type="scientific">Perkinsus olseni</name>
    <name type="common">Perkinsus atlanticus</name>
    <dbReference type="NCBI Taxonomy" id="32597"/>
    <lineage>
        <taxon>Eukaryota</taxon>
        <taxon>Sar</taxon>
        <taxon>Alveolata</taxon>
        <taxon>Perkinsozoa</taxon>
        <taxon>Perkinsea</taxon>
        <taxon>Perkinsida</taxon>
        <taxon>Perkinsidae</taxon>
        <taxon>Perkinsus</taxon>
    </lineage>
</organism>
<keyword evidence="2" id="KW-0067">ATP-binding</keyword>
<comment type="caution">
    <text evidence="4">The sequence shown here is derived from an EMBL/GenBank/DDBJ whole genome shotgun (WGS) entry which is preliminary data.</text>
</comment>
<proteinExistence type="predicted"/>
<evidence type="ECO:0000313" key="5">
    <source>
        <dbReference type="Proteomes" id="UP000541610"/>
    </source>
</evidence>
<dbReference type="Gene3D" id="3.40.50.300">
    <property type="entry name" value="P-loop containing nucleotide triphosphate hydrolases"/>
    <property type="match status" value="1"/>
</dbReference>
<dbReference type="Proteomes" id="UP000541610">
    <property type="component" value="Unassembled WGS sequence"/>
</dbReference>
<evidence type="ECO:0000256" key="2">
    <source>
        <dbReference type="ARBA" id="ARBA00022840"/>
    </source>
</evidence>
<dbReference type="InterPro" id="IPR010488">
    <property type="entry name" value="Zeta_toxin_domain"/>
</dbReference>
<dbReference type="EMBL" id="JABANP010000501">
    <property type="protein sequence ID" value="KAF4681611.1"/>
    <property type="molecule type" value="Genomic_DNA"/>
</dbReference>
<dbReference type="AlphaFoldDB" id="A0A7J6NF46"/>
<dbReference type="Pfam" id="PF06414">
    <property type="entry name" value="Zeta_toxin"/>
    <property type="match status" value="1"/>
</dbReference>
<reference evidence="4 5" key="1">
    <citation type="submission" date="2020-04" db="EMBL/GenBank/DDBJ databases">
        <title>Perkinsus olseni comparative genomics.</title>
        <authorList>
            <person name="Bogema D.R."/>
        </authorList>
    </citation>
    <scope>NUCLEOTIDE SEQUENCE [LARGE SCALE GENOMIC DNA]</scope>
    <source>
        <strain evidence="4">00978-12</strain>
    </source>
</reference>